<gene>
    <name evidence="2" type="ordered locus">Bcell_0888</name>
</gene>
<dbReference type="PANTHER" id="PTHR46310:SF7">
    <property type="entry name" value="AMIDASE 1"/>
    <property type="match status" value="1"/>
</dbReference>
<protein>
    <submittedName>
        <fullName evidence="2">Amidase</fullName>
    </submittedName>
</protein>
<evidence type="ECO:0000313" key="2">
    <source>
        <dbReference type="EMBL" id="ADU29164.1"/>
    </source>
</evidence>
<dbReference type="InterPro" id="IPR023631">
    <property type="entry name" value="Amidase_dom"/>
</dbReference>
<name>E6U1B7_EVAC2</name>
<dbReference type="AlphaFoldDB" id="E6U1B7"/>
<dbReference type="InterPro" id="IPR036928">
    <property type="entry name" value="AS_sf"/>
</dbReference>
<reference evidence="2 3" key="1">
    <citation type="submission" date="2010-12" db="EMBL/GenBank/DDBJ databases">
        <title>Complete sequence of Bacillus cellulosilyticus DSM 2522.</title>
        <authorList>
            <consortium name="US DOE Joint Genome Institute"/>
            <person name="Lucas S."/>
            <person name="Copeland A."/>
            <person name="Lapidus A."/>
            <person name="Cheng J.-F."/>
            <person name="Bruce D."/>
            <person name="Goodwin L."/>
            <person name="Pitluck S."/>
            <person name="Chertkov O."/>
            <person name="Detter J.C."/>
            <person name="Han C."/>
            <person name="Tapia R."/>
            <person name="Land M."/>
            <person name="Hauser L."/>
            <person name="Jeffries C."/>
            <person name="Kyrpides N."/>
            <person name="Ivanova N."/>
            <person name="Mikhailova N."/>
            <person name="Brumm P."/>
            <person name="Mead D."/>
            <person name="Woyke T."/>
        </authorList>
    </citation>
    <scope>NUCLEOTIDE SEQUENCE [LARGE SCALE GENOMIC DNA]</scope>
    <source>
        <strain evidence="3">ATCC 21833 / DSM 2522 / FERM P-1141 / JCM 9156 / N-4</strain>
    </source>
</reference>
<feature type="domain" description="Amidase" evidence="1">
    <location>
        <begin position="24"/>
        <end position="190"/>
    </location>
</feature>
<organism evidence="2 3">
    <name type="scientific">Evansella cellulosilytica (strain ATCC 21833 / DSM 2522 / FERM P-1141 / JCM 9156 / N-4)</name>
    <name type="common">Bacillus cellulosilyticus</name>
    <dbReference type="NCBI Taxonomy" id="649639"/>
    <lineage>
        <taxon>Bacteria</taxon>
        <taxon>Bacillati</taxon>
        <taxon>Bacillota</taxon>
        <taxon>Bacilli</taxon>
        <taxon>Bacillales</taxon>
        <taxon>Bacillaceae</taxon>
        <taxon>Evansella</taxon>
    </lineage>
</organism>
<dbReference type="NCBIfam" id="NF006169">
    <property type="entry name" value="PRK08310.1"/>
    <property type="match status" value="1"/>
</dbReference>
<proteinExistence type="predicted"/>
<sequence length="390" mass="42607">MNYNAFISEMEVKRTTSGKLVDKTFAVKDVFDIKGIPASAGNPDWLKSHEPANSNAPVVEQLLAEGAALLGTTITDELMYSLNGENMHYGTPVNPVEHTRVPGGSSSGSAVAVAANMVDFSLGTDTGGSIRIPAAYCGNFGFRPTHGSVRIDGAIPLASSFDTVGWMTKDPALLHLVGQVIVKGDEHRNQAFDHVFLGEDCWELVSKGMVHALKPYVHYVESELTATTGNVAKEGLMEWSNVFRTLQGLEIWKTHGEWIEKVQPEFAPDIRARFQWASALDPSLKEPNERMREEITEAMQQLLGDHTILLIPTTPDIAPKLHLSENELEDRRTKTMQLTCIAGLAKLPQVTLPLGHTDGIPTSLSVVAGQGMDLPLLKWVKKHWPALSAI</sequence>
<dbReference type="RefSeq" id="WP_013487505.1">
    <property type="nucleotide sequence ID" value="NC_014829.1"/>
</dbReference>
<dbReference type="Proteomes" id="UP000001401">
    <property type="component" value="Chromosome"/>
</dbReference>
<dbReference type="KEGG" id="bco:Bcell_0888"/>
<dbReference type="HOGENOM" id="CLU_009600_0_3_9"/>
<dbReference type="PROSITE" id="PS00571">
    <property type="entry name" value="AMIDASES"/>
    <property type="match status" value="1"/>
</dbReference>
<dbReference type="Pfam" id="PF01425">
    <property type="entry name" value="Amidase"/>
    <property type="match status" value="1"/>
</dbReference>
<dbReference type="PANTHER" id="PTHR46310">
    <property type="entry name" value="AMIDASE 1"/>
    <property type="match status" value="1"/>
</dbReference>
<dbReference type="InterPro" id="IPR020556">
    <property type="entry name" value="Amidase_CS"/>
</dbReference>
<dbReference type="Gene3D" id="3.90.1300.10">
    <property type="entry name" value="Amidase signature (AS) domain"/>
    <property type="match status" value="1"/>
</dbReference>
<dbReference type="STRING" id="649639.Bcell_0888"/>
<accession>E6U1B7</accession>
<evidence type="ECO:0000313" key="3">
    <source>
        <dbReference type="Proteomes" id="UP000001401"/>
    </source>
</evidence>
<keyword evidence="3" id="KW-1185">Reference proteome</keyword>
<dbReference type="SUPFAM" id="SSF75304">
    <property type="entry name" value="Amidase signature (AS) enzymes"/>
    <property type="match status" value="1"/>
</dbReference>
<dbReference type="EMBL" id="CP002394">
    <property type="protein sequence ID" value="ADU29164.1"/>
    <property type="molecule type" value="Genomic_DNA"/>
</dbReference>
<evidence type="ECO:0000259" key="1">
    <source>
        <dbReference type="Pfam" id="PF01425"/>
    </source>
</evidence>
<dbReference type="eggNOG" id="COG0154">
    <property type="taxonomic scope" value="Bacteria"/>
</dbReference>